<evidence type="ECO:0000313" key="6">
    <source>
        <dbReference type="Proteomes" id="UP001165060"/>
    </source>
</evidence>
<accession>A0ABQ6MEV1</accession>
<dbReference type="InterPro" id="IPR031567">
    <property type="entry name" value="CRIM_dom"/>
</dbReference>
<gene>
    <name evidence="5" type="ORF">TeGR_g4088</name>
</gene>
<dbReference type="PANTHER" id="PTHR13335:SF1">
    <property type="entry name" value="TARGET OF RAPAMYCIN COMPLEX 2 SUBUNIT MAPKAP1"/>
    <property type="match status" value="1"/>
</dbReference>
<dbReference type="PANTHER" id="PTHR13335">
    <property type="entry name" value="TARGET OF RAPAMYCIN COMPLEX 2 SUBUNIT MAPKAP1"/>
    <property type="match status" value="1"/>
</dbReference>
<dbReference type="Pfam" id="PF16978">
    <property type="entry name" value="CRIM"/>
    <property type="match status" value="1"/>
</dbReference>
<feature type="domain" description="CRIM" evidence="3">
    <location>
        <begin position="131"/>
        <end position="230"/>
    </location>
</feature>
<feature type="region of interest" description="Disordered" evidence="2">
    <location>
        <begin position="1"/>
        <end position="102"/>
    </location>
</feature>
<comment type="caution">
    <text evidence="5">The sequence shown here is derived from an EMBL/GenBank/DDBJ whole genome shotgun (WGS) entry which is preliminary data.</text>
</comment>
<evidence type="ECO:0000259" key="4">
    <source>
        <dbReference type="Pfam" id="PF16979"/>
    </source>
</evidence>
<reference evidence="5 6" key="1">
    <citation type="journal article" date="2023" name="Commun. Biol.">
        <title>Genome analysis of Parmales, the sister group of diatoms, reveals the evolutionary specialization of diatoms from phago-mixotrophs to photoautotrophs.</title>
        <authorList>
            <person name="Ban H."/>
            <person name="Sato S."/>
            <person name="Yoshikawa S."/>
            <person name="Yamada K."/>
            <person name="Nakamura Y."/>
            <person name="Ichinomiya M."/>
            <person name="Sato N."/>
            <person name="Blanc-Mathieu R."/>
            <person name="Endo H."/>
            <person name="Kuwata A."/>
            <person name="Ogata H."/>
        </authorList>
    </citation>
    <scope>NUCLEOTIDE SEQUENCE [LARGE SCALE GENOMIC DNA]</scope>
</reference>
<feature type="compositionally biased region" description="Basic and acidic residues" evidence="2">
    <location>
        <begin position="46"/>
        <end position="57"/>
    </location>
</feature>
<evidence type="ECO:0000256" key="2">
    <source>
        <dbReference type="SAM" id="MobiDB-lite"/>
    </source>
</evidence>
<protein>
    <submittedName>
        <fullName evidence="5">Uncharacterized protein</fullName>
    </submittedName>
</protein>
<dbReference type="EMBL" id="BRYB01002740">
    <property type="protein sequence ID" value="GMI24777.1"/>
    <property type="molecule type" value="Genomic_DNA"/>
</dbReference>
<proteinExistence type="inferred from homology"/>
<dbReference type="InterPro" id="IPR031313">
    <property type="entry name" value="Sin1_PH_dom"/>
</dbReference>
<comment type="similarity">
    <text evidence="1">Belongs to the SIN1 family.</text>
</comment>
<evidence type="ECO:0000256" key="1">
    <source>
        <dbReference type="ARBA" id="ARBA00009407"/>
    </source>
</evidence>
<sequence>MDSMMSARDAAGAGGGGTPRYERYDPNPPDAPKTPPGPQPEGNKTSPKDGKSKEKKTVASMLNPAPWDGKIGKEEIKPITRASSGSEVPDPDFVPTRGAPTAPMVKKKSVGLLASALGDDCDDCEDTFGADTDKLTVNIYLKPDTEALVVQVDEEATVDAAIAEVLKEFVMAEEDYDGLKLHTHAPQCYELRLHEGDDEPDEDFPALDRKQQIKNFGDAGDYEYCLCQIPGVEVPKQSISNMNADGNHNNAPSRVRMMSRASGLQTKAHVKVHLNPPNYKIIHVPDNVTVKSLVAKVVSQFLNMKSSLVMESFEFHVTDSDKKRLGLTSNILSGDVVLKSLGVEEVHLKKKVYADDPVIVNKKAQAVQAKESGKPDIEQYMQELDDITAGRYKEFEVIKRNKFGRNQKRMMGVDNIKIYNMKRGAAGITGRVFTAFKLISTVQRIEVLEREQGFFERFGDNEEDMDYCSFRIDFQDGDDSLSWEITAKNKFEAAEIVAKISYLNKKSDKSNMLAELARRTRA</sequence>
<feature type="compositionally biased region" description="Pro residues" evidence="2">
    <location>
        <begin position="26"/>
        <end position="39"/>
    </location>
</feature>
<dbReference type="InterPro" id="IPR008828">
    <property type="entry name" value="Sin1/Avo1"/>
</dbReference>
<evidence type="ECO:0000259" key="3">
    <source>
        <dbReference type="Pfam" id="PF16978"/>
    </source>
</evidence>
<name>A0ABQ6MEV1_9STRA</name>
<organism evidence="5 6">
    <name type="scientific">Tetraparma gracilis</name>
    <dbReference type="NCBI Taxonomy" id="2962635"/>
    <lineage>
        <taxon>Eukaryota</taxon>
        <taxon>Sar</taxon>
        <taxon>Stramenopiles</taxon>
        <taxon>Ochrophyta</taxon>
        <taxon>Bolidophyceae</taxon>
        <taxon>Parmales</taxon>
        <taxon>Triparmaceae</taxon>
        <taxon>Tetraparma</taxon>
    </lineage>
</organism>
<keyword evidence="6" id="KW-1185">Reference proteome</keyword>
<dbReference type="Pfam" id="PF16979">
    <property type="entry name" value="SIN1_PH"/>
    <property type="match status" value="1"/>
</dbReference>
<feature type="domain" description="SIN1-type PH" evidence="4">
    <location>
        <begin position="391"/>
        <end position="503"/>
    </location>
</feature>
<dbReference type="Proteomes" id="UP001165060">
    <property type="component" value="Unassembled WGS sequence"/>
</dbReference>
<evidence type="ECO:0000313" key="5">
    <source>
        <dbReference type="EMBL" id="GMI24777.1"/>
    </source>
</evidence>